<name>A0A6C0GZN3_9ZZZZ</name>
<dbReference type="SUPFAM" id="SSF53098">
    <property type="entry name" value="Ribonuclease H-like"/>
    <property type="match status" value="1"/>
</dbReference>
<sequence length="709" mass="84917">MEIVNTLQNRRISLFISKCINIQNIQNLNQKYDKNILIENIDRLNKYITINNNDIEIYGIKDNIINTYFISNNSNIEENYLKLIRELMKKYNLDKWIINIFNNNKLMLIKTIQRFEINNLKRSRKEFESDSNYQSLIDNKFKYEINDTWVSASKTRNSALNDRCIDYYNEYNITKYEDNPRKSIKKINRTPNEFLNIKFQEGKDFEDKVYNFLKNKYKDNIVMICESYLARDKNMCIKTFYEMYKGIPLIYQGILQNPENKTLGSVDLLVRDDYINDITESEYQIEKFESIFPHKHFYYAVDIKNSKLHFNVDNVTLRNNTNVKPFKFQLYVYNEALKYMQNVNTSKAFILGNSWKMERTESKKKISESSYDFSNKLGTIDFQTKDDYVTTEANDAIDWLHELKQSTDWTHKPPSNINIYPNMKNRSDEGYREIKQKSADELKDLTLIAHLTPEHRQTAFRVGIKTWDDPKLNSTILGLNGKIGEYVDSILNANRDTTTKKIFFNSLDKTDIDIFDDTRLEYFIDYETIYFNNKVWVYMLGLGYNYNNEWTYKCFILDDLNEVSERKMYNDLLEYTKQTNQKYNINYKPIYYHWTQVEPNNMEKLVSLLKLPSNDIIWYDLYKYFKDNLIIVKGALNHSLKSIGKAMFDNKLIKTIWKEDILIDNKIQIGPYNKYVQKKEIDWTHLINYNEVDCKIMYDILKVIRNIKK</sequence>
<protein>
    <submittedName>
        <fullName evidence="1">Uncharacterized protein</fullName>
    </submittedName>
</protein>
<dbReference type="EMBL" id="MN739831">
    <property type="protein sequence ID" value="QHT73732.1"/>
    <property type="molecule type" value="Genomic_DNA"/>
</dbReference>
<dbReference type="AlphaFoldDB" id="A0A6C0GZN3"/>
<reference evidence="1" key="1">
    <citation type="journal article" date="2020" name="Nature">
        <title>Giant virus diversity and host interactions through global metagenomics.</title>
        <authorList>
            <person name="Schulz F."/>
            <person name="Roux S."/>
            <person name="Paez-Espino D."/>
            <person name="Jungbluth S."/>
            <person name="Walsh D.A."/>
            <person name="Denef V.J."/>
            <person name="McMahon K.D."/>
            <person name="Konstantinidis K.T."/>
            <person name="Eloe-Fadrosh E.A."/>
            <person name="Kyrpides N.C."/>
            <person name="Woyke T."/>
        </authorList>
    </citation>
    <scope>NUCLEOTIDE SEQUENCE</scope>
    <source>
        <strain evidence="1">GVMAG-M-3300023179-4</strain>
    </source>
</reference>
<evidence type="ECO:0000313" key="1">
    <source>
        <dbReference type="EMBL" id="QHT73732.1"/>
    </source>
</evidence>
<proteinExistence type="predicted"/>
<accession>A0A6C0GZN3</accession>
<organism evidence="1">
    <name type="scientific">viral metagenome</name>
    <dbReference type="NCBI Taxonomy" id="1070528"/>
    <lineage>
        <taxon>unclassified sequences</taxon>
        <taxon>metagenomes</taxon>
        <taxon>organismal metagenomes</taxon>
    </lineage>
</organism>
<dbReference type="InterPro" id="IPR012337">
    <property type="entry name" value="RNaseH-like_sf"/>
</dbReference>